<dbReference type="InterPro" id="IPR010872">
    <property type="entry name" value="MDMPI_C-term_domain"/>
</dbReference>
<evidence type="ECO:0000313" key="4">
    <source>
        <dbReference type="Proteomes" id="UP000515728"/>
    </source>
</evidence>
<dbReference type="SUPFAM" id="SSF55718">
    <property type="entry name" value="SCP-like"/>
    <property type="match status" value="1"/>
</dbReference>
<protein>
    <submittedName>
        <fullName evidence="3">Maleylpyruvate isomerase family mycothiol-dependent enzyme</fullName>
    </submittedName>
</protein>
<proteinExistence type="predicted"/>
<evidence type="ECO:0000259" key="1">
    <source>
        <dbReference type="Pfam" id="PF07398"/>
    </source>
</evidence>
<dbReference type="EMBL" id="CP060131">
    <property type="protein sequence ID" value="QNG52159.1"/>
    <property type="molecule type" value="Genomic_DNA"/>
</dbReference>
<dbReference type="Proteomes" id="UP000515728">
    <property type="component" value="Chromosome"/>
</dbReference>
<evidence type="ECO:0000259" key="2">
    <source>
        <dbReference type="Pfam" id="PF11716"/>
    </source>
</evidence>
<dbReference type="RefSeq" id="WP_185718909.1">
    <property type="nucleotide sequence ID" value="NZ_BAAAWI010000001.1"/>
</dbReference>
<dbReference type="Gene3D" id="3.30.1050.20">
    <property type="match status" value="1"/>
</dbReference>
<dbReference type="NCBIfam" id="TIGR03083">
    <property type="entry name" value="maleylpyruvate isomerase family mycothiol-dependent enzyme"/>
    <property type="match status" value="1"/>
</dbReference>
<reference evidence="3 4" key="1">
    <citation type="submission" date="2020-08" db="EMBL/GenBank/DDBJ databases">
        <authorList>
            <person name="Mo P."/>
        </authorList>
    </citation>
    <scope>NUCLEOTIDE SEQUENCE [LARGE SCALE GENOMIC DNA]</scope>
    <source>
        <strain evidence="3 4">CGMCC 4.1532</strain>
    </source>
</reference>
<sequence length="238" mass="25340">MTRRLDETLAWAGDGAAHLRGLMARMGDDAFAAPSGLPGWSRAHVLSHIARNADGMINLLTWARTGVPTPAYASAEARDADIEAGATRSPAAIRDDVVDSSDRLAQAVREMPAQAWSAHVKNVQGVEIPATDIPWIRAREMWIHAVDLDVGASLSDLPVPMLVEVVGDVVRVVGAKPDCPPLRLATTDADRSWVLGDGTGAEVRGPAASLAGWVLGRSRGKDLRTSEGTKPPVLPRWL</sequence>
<dbReference type="AlphaFoldDB" id="A0A7G7MH98"/>
<dbReference type="KEGG" id="ppel:H6H00_29645"/>
<dbReference type="InterPro" id="IPR034660">
    <property type="entry name" value="DinB/YfiT-like"/>
</dbReference>
<organism evidence="3 4">
    <name type="scientific">Pseudonocardia petroleophila</name>
    <dbReference type="NCBI Taxonomy" id="37331"/>
    <lineage>
        <taxon>Bacteria</taxon>
        <taxon>Bacillati</taxon>
        <taxon>Actinomycetota</taxon>
        <taxon>Actinomycetes</taxon>
        <taxon>Pseudonocardiales</taxon>
        <taxon>Pseudonocardiaceae</taxon>
        <taxon>Pseudonocardia</taxon>
    </lineage>
</organism>
<keyword evidence="3" id="KW-0413">Isomerase</keyword>
<feature type="domain" description="Mycothiol-dependent maleylpyruvate isomerase metal-binding" evidence="2">
    <location>
        <begin position="15"/>
        <end position="148"/>
    </location>
</feature>
<dbReference type="GO" id="GO:0046872">
    <property type="term" value="F:metal ion binding"/>
    <property type="evidence" value="ECO:0007669"/>
    <property type="project" value="InterPro"/>
</dbReference>
<gene>
    <name evidence="3" type="ORF">H6H00_29645</name>
</gene>
<dbReference type="InterPro" id="IPR017517">
    <property type="entry name" value="Maleyloyr_isom"/>
</dbReference>
<dbReference type="Gene3D" id="1.20.120.450">
    <property type="entry name" value="dinb family like domain"/>
    <property type="match status" value="1"/>
</dbReference>
<dbReference type="SUPFAM" id="SSF109854">
    <property type="entry name" value="DinB/YfiT-like putative metalloenzymes"/>
    <property type="match status" value="1"/>
</dbReference>
<dbReference type="InterPro" id="IPR024344">
    <property type="entry name" value="MDMPI_metal-binding"/>
</dbReference>
<name>A0A7G7MH98_9PSEU</name>
<dbReference type="GO" id="GO:0016853">
    <property type="term" value="F:isomerase activity"/>
    <property type="evidence" value="ECO:0007669"/>
    <property type="project" value="UniProtKB-KW"/>
</dbReference>
<keyword evidence="4" id="KW-1185">Reference proteome</keyword>
<evidence type="ECO:0000313" key="3">
    <source>
        <dbReference type="EMBL" id="QNG52159.1"/>
    </source>
</evidence>
<accession>A0A7G7MH98</accession>
<feature type="domain" description="MDMPI C-terminal" evidence="1">
    <location>
        <begin position="156"/>
        <end position="235"/>
    </location>
</feature>
<dbReference type="Pfam" id="PF07398">
    <property type="entry name" value="MDMPI_C"/>
    <property type="match status" value="1"/>
</dbReference>
<dbReference type="InterPro" id="IPR036527">
    <property type="entry name" value="SCP2_sterol-bd_dom_sf"/>
</dbReference>
<dbReference type="Pfam" id="PF11716">
    <property type="entry name" value="MDMPI_N"/>
    <property type="match status" value="1"/>
</dbReference>